<name>F4RNJ9_MELLP</name>
<protein>
    <submittedName>
        <fullName evidence="1">Uncharacterized protein</fullName>
    </submittedName>
</protein>
<dbReference type="RefSeq" id="XP_007410733.1">
    <property type="nucleotide sequence ID" value="XM_007410671.1"/>
</dbReference>
<keyword evidence="2" id="KW-1185">Reference proteome</keyword>
<dbReference type="InParanoid" id="F4RNJ9"/>
<organism evidence="2">
    <name type="scientific">Melampsora larici-populina (strain 98AG31 / pathotype 3-4-7)</name>
    <name type="common">Poplar leaf rust fungus</name>
    <dbReference type="NCBI Taxonomy" id="747676"/>
    <lineage>
        <taxon>Eukaryota</taxon>
        <taxon>Fungi</taxon>
        <taxon>Dikarya</taxon>
        <taxon>Basidiomycota</taxon>
        <taxon>Pucciniomycotina</taxon>
        <taxon>Pucciniomycetes</taxon>
        <taxon>Pucciniales</taxon>
        <taxon>Melampsoraceae</taxon>
        <taxon>Melampsora</taxon>
    </lineage>
</organism>
<dbReference type="HOGENOM" id="CLU_1627451_0_0_1"/>
<dbReference type="EMBL" id="GL883110">
    <property type="protein sequence ID" value="EGG06082.1"/>
    <property type="molecule type" value="Genomic_DNA"/>
</dbReference>
<dbReference type="VEuPathDB" id="FungiDB:MELLADRAFT_107067"/>
<evidence type="ECO:0000313" key="2">
    <source>
        <dbReference type="Proteomes" id="UP000001072"/>
    </source>
</evidence>
<evidence type="ECO:0000313" key="1">
    <source>
        <dbReference type="EMBL" id="EGG06082.1"/>
    </source>
</evidence>
<proteinExistence type="predicted"/>
<reference evidence="2" key="1">
    <citation type="journal article" date="2011" name="Proc. Natl. Acad. Sci. U.S.A.">
        <title>Obligate biotrophy features unraveled by the genomic analysis of rust fungi.</title>
        <authorList>
            <person name="Duplessis S."/>
            <person name="Cuomo C.A."/>
            <person name="Lin Y.-C."/>
            <person name="Aerts A."/>
            <person name="Tisserant E."/>
            <person name="Veneault-Fourrey C."/>
            <person name="Joly D.L."/>
            <person name="Hacquard S."/>
            <person name="Amselem J."/>
            <person name="Cantarel B.L."/>
            <person name="Chiu R."/>
            <person name="Coutinho P.M."/>
            <person name="Feau N."/>
            <person name="Field M."/>
            <person name="Frey P."/>
            <person name="Gelhaye E."/>
            <person name="Goldberg J."/>
            <person name="Grabherr M.G."/>
            <person name="Kodira C.D."/>
            <person name="Kohler A."/>
            <person name="Kuees U."/>
            <person name="Lindquist E.A."/>
            <person name="Lucas S.M."/>
            <person name="Mago R."/>
            <person name="Mauceli E."/>
            <person name="Morin E."/>
            <person name="Murat C."/>
            <person name="Pangilinan J.L."/>
            <person name="Park R."/>
            <person name="Pearson M."/>
            <person name="Quesneville H."/>
            <person name="Rouhier N."/>
            <person name="Sakthikumar S."/>
            <person name="Salamov A.A."/>
            <person name="Schmutz J."/>
            <person name="Selles B."/>
            <person name="Shapiro H."/>
            <person name="Tanguay P."/>
            <person name="Tuskan G.A."/>
            <person name="Henrissat B."/>
            <person name="Van de Peer Y."/>
            <person name="Rouze P."/>
            <person name="Ellis J.G."/>
            <person name="Dodds P.N."/>
            <person name="Schein J.E."/>
            <person name="Zhong S."/>
            <person name="Hamelin R.C."/>
            <person name="Grigoriev I.V."/>
            <person name="Szabo L.J."/>
            <person name="Martin F."/>
        </authorList>
    </citation>
    <scope>NUCLEOTIDE SEQUENCE [LARGE SCALE GENOMIC DNA]</scope>
    <source>
        <strain evidence="2">98AG31 / pathotype 3-4-7</strain>
    </source>
</reference>
<sequence length="163" mass="18113">MTVCICHWNNEICELASQVACLPKDYGDVADISCFFERWSGSWSHPVWFLPDTLLVRAMAGAPGVQTCHSLSAWWFCVQGGACQGIDMLLNCADWELSTDDETGHMRDYIDNVVEGITSLIGGQGNLDMSNMLGTQPILYQCLQGNIGASYRRVKQHKSYVLI</sequence>
<dbReference type="Proteomes" id="UP000001072">
    <property type="component" value="Unassembled WGS sequence"/>
</dbReference>
<dbReference type="KEGG" id="mlr:MELLADRAFT_107067"/>
<gene>
    <name evidence="1" type="ORF">MELLADRAFT_107067</name>
</gene>
<dbReference type="AlphaFoldDB" id="F4RNJ9"/>
<accession>F4RNJ9</accession>
<dbReference type="GeneID" id="18923080"/>